<dbReference type="InterPro" id="IPR011009">
    <property type="entry name" value="Kinase-like_dom_sf"/>
</dbReference>
<reference evidence="9" key="1">
    <citation type="journal article" date="2020" name="Stud. Mycol.">
        <title>101 Dothideomycetes genomes: a test case for predicting lifestyles and emergence of pathogens.</title>
        <authorList>
            <person name="Haridas S."/>
            <person name="Albert R."/>
            <person name="Binder M."/>
            <person name="Bloem J."/>
            <person name="Labutti K."/>
            <person name="Salamov A."/>
            <person name="Andreopoulos B."/>
            <person name="Baker S."/>
            <person name="Barry K."/>
            <person name="Bills G."/>
            <person name="Bluhm B."/>
            <person name="Cannon C."/>
            <person name="Castanera R."/>
            <person name="Culley D."/>
            <person name="Daum C."/>
            <person name="Ezra D."/>
            <person name="Gonzalez J."/>
            <person name="Henrissat B."/>
            <person name="Kuo A."/>
            <person name="Liang C."/>
            <person name="Lipzen A."/>
            <person name="Lutzoni F."/>
            <person name="Magnuson J."/>
            <person name="Mondo S."/>
            <person name="Nolan M."/>
            <person name="Ohm R."/>
            <person name="Pangilinan J."/>
            <person name="Park H.-J."/>
            <person name="Ramirez L."/>
            <person name="Alfaro M."/>
            <person name="Sun H."/>
            <person name="Tritt A."/>
            <person name="Yoshinaga Y."/>
            <person name="Zwiers L.-H."/>
            <person name="Turgeon B."/>
            <person name="Goodwin S."/>
            <person name="Spatafora J."/>
            <person name="Crous P."/>
            <person name="Grigoriev I."/>
        </authorList>
    </citation>
    <scope>NUCLEOTIDE SEQUENCE</scope>
    <source>
        <strain evidence="9">CBS 125425</strain>
    </source>
</reference>
<comment type="caution">
    <text evidence="9">The sequence shown here is derived from an EMBL/GenBank/DDBJ whole genome shotgun (WGS) entry which is preliminary data.</text>
</comment>
<dbReference type="PANTHER" id="PTHR47634">
    <property type="entry name" value="PROTEIN KINASE DOMAIN-CONTAINING PROTEIN-RELATED"/>
    <property type="match status" value="1"/>
</dbReference>
<dbReference type="EC" id="2.7.11.1" evidence="1"/>
<comment type="catalytic activity">
    <reaction evidence="7">
        <text>L-threonyl-[protein] + ATP = O-phospho-L-threonyl-[protein] + ADP + H(+)</text>
        <dbReference type="Rhea" id="RHEA:46608"/>
        <dbReference type="Rhea" id="RHEA-COMP:11060"/>
        <dbReference type="Rhea" id="RHEA-COMP:11605"/>
        <dbReference type="ChEBI" id="CHEBI:15378"/>
        <dbReference type="ChEBI" id="CHEBI:30013"/>
        <dbReference type="ChEBI" id="CHEBI:30616"/>
        <dbReference type="ChEBI" id="CHEBI:61977"/>
        <dbReference type="ChEBI" id="CHEBI:456216"/>
        <dbReference type="EC" id="2.7.11.1"/>
    </reaction>
</comment>
<evidence type="ECO:0000256" key="1">
    <source>
        <dbReference type="ARBA" id="ARBA00012513"/>
    </source>
</evidence>
<evidence type="ECO:0000256" key="3">
    <source>
        <dbReference type="ARBA" id="ARBA00022679"/>
    </source>
</evidence>
<dbReference type="Gene3D" id="1.10.510.10">
    <property type="entry name" value="Transferase(Phosphotransferase) domain 1"/>
    <property type="match status" value="1"/>
</dbReference>
<dbReference type="EMBL" id="ML996286">
    <property type="protein sequence ID" value="KAF2728293.1"/>
    <property type="molecule type" value="Genomic_DNA"/>
</dbReference>
<accession>A0A9P4UWX6</accession>
<dbReference type="PANTHER" id="PTHR47634:SF9">
    <property type="entry name" value="PROTEIN KINASE DOMAIN-CONTAINING PROTEIN-RELATED"/>
    <property type="match status" value="1"/>
</dbReference>
<keyword evidence="2" id="KW-0723">Serine/threonine-protein kinase</keyword>
<dbReference type="Gene3D" id="3.30.200.20">
    <property type="entry name" value="Phosphorylase Kinase, domain 1"/>
    <property type="match status" value="1"/>
</dbReference>
<evidence type="ECO:0000256" key="6">
    <source>
        <dbReference type="ARBA" id="ARBA00022840"/>
    </source>
</evidence>
<evidence type="ECO:0000256" key="8">
    <source>
        <dbReference type="ARBA" id="ARBA00048679"/>
    </source>
</evidence>
<evidence type="ECO:0000313" key="10">
    <source>
        <dbReference type="Proteomes" id="UP000799444"/>
    </source>
</evidence>
<name>A0A9P4UWX6_9PLEO</name>
<dbReference type="InterPro" id="IPR051334">
    <property type="entry name" value="SRPK"/>
</dbReference>
<evidence type="ECO:0000256" key="5">
    <source>
        <dbReference type="ARBA" id="ARBA00022777"/>
    </source>
</evidence>
<sequence length="154" mass="17283">MYDLIEDDELFEGYNTGFYYAVRLGEKFCSSRYQVVHKLGHGASLTSWLARDKRLAKYVKLKFSLLDPDIPSEGVIFRILRDGEGDIGKAHTDIRGTRNKHRCLVTTLVRISIPNAREASSSRLFWPSTARAIAAQVVQAVAFMHSRGVVHGGN</sequence>
<dbReference type="GO" id="GO:0050684">
    <property type="term" value="P:regulation of mRNA processing"/>
    <property type="evidence" value="ECO:0007669"/>
    <property type="project" value="TreeGrafter"/>
</dbReference>
<evidence type="ECO:0000256" key="4">
    <source>
        <dbReference type="ARBA" id="ARBA00022741"/>
    </source>
</evidence>
<dbReference type="OrthoDB" id="5979581at2759"/>
<dbReference type="AlphaFoldDB" id="A0A9P4UWX6"/>
<dbReference type="Proteomes" id="UP000799444">
    <property type="component" value="Unassembled WGS sequence"/>
</dbReference>
<keyword evidence="3" id="KW-0808">Transferase</keyword>
<evidence type="ECO:0000313" key="9">
    <source>
        <dbReference type="EMBL" id="KAF2728293.1"/>
    </source>
</evidence>
<keyword evidence="5" id="KW-0418">Kinase</keyword>
<dbReference type="GO" id="GO:0004674">
    <property type="term" value="F:protein serine/threonine kinase activity"/>
    <property type="evidence" value="ECO:0007669"/>
    <property type="project" value="UniProtKB-KW"/>
</dbReference>
<keyword evidence="6" id="KW-0067">ATP-binding</keyword>
<proteinExistence type="predicted"/>
<protein>
    <recommendedName>
        <fullName evidence="1">non-specific serine/threonine protein kinase</fullName>
        <ecNumber evidence="1">2.7.11.1</ecNumber>
    </recommendedName>
</protein>
<organism evidence="9 10">
    <name type="scientific">Polyplosphaeria fusca</name>
    <dbReference type="NCBI Taxonomy" id="682080"/>
    <lineage>
        <taxon>Eukaryota</taxon>
        <taxon>Fungi</taxon>
        <taxon>Dikarya</taxon>
        <taxon>Ascomycota</taxon>
        <taxon>Pezizomycotina</taxon>
        <taxon>Dothideomycetes</taxon>
        <taxon>Pleosporomycetidae</taxon>
        <taxon>Pleosporales</taxon>
        <taxon>Tetraplosphaeriaceae</taxon>
        <taxon>Polyplosphaeria</taxon>
    </lineage>
</organism>
<dbReference type="SUPFAM" id="SSF56112">
    <property type="entry name" value="Protein kinase-like (PK-like)"/>
    <property type="match status" value="1"/>
</dbReference>
<gene>
    <name evidence="9" type="ORF">EJ04DRAFT_449616</name>
</gene>
<dbReference type="GO" id="GO:0005524">
    <property type="term" value="F:ATP binding"/>
    <property type="evidence" value="ECO:0007669"/>
    <property type="project" value="UniProtKB-KW"/>
</dbReference>
<evidence type="ECO:0000256" key="2">
    <source>
        <dbReference type="ARBA" id="ARBA00022527"/>
    </source>
</evidence>
<comment type="catalytic activity">
    <reaction evidence="8">
        <text>L-seryl-[protein] + ATP = O-phospho-L-seryl-[protein] + ADP + H(+)</text>
        <dbReference type="Rhea" id="RHEA:17989"/>
        <dbReference type="Rhea" id="RHEA-COMP:9863"/>
        <dbReference type="Rhea" id="RHEA-COMP:11604"/>
        <dbReference type="ChEBI" id="CHEBI:15378"/>
        <dbReference type="ChEBI" id="CHEBI:29999"/>
        <dbReference type="ChEBI" id="CHEBI:30616"/>
        <dbReference type="ChEBI" id="CHEBI:83421"/>
        <dbReference type="ChEBI" id="CHEBI:456216"/>
        <dbReference type="EC" id="2.7.11.1"/>
    </reaction>
</comment>
<dbReference type="GO" id="GO:0000245">
    <property type="term" value="P:spliceosomal complex assembly"/>
    <property type="evidence" value="ECO:0007669"/>
    <property type="project" value="TreeGrafter"/>
</dbReference>
<evidence type="ECO:0000256" key="7">
    <source>
        <dbReference type="ARBA" id="ARBA00047899"/>
    </source>
</evidence>
<keyword evidence="4" id="KW-0547">Nucleotide-binding</keyword>
<keyword evidence="10" id="KW-1185">Reference proteome</keyword>